<feature type="site" description="mRNA cap binding" evidence="12">
    <location>
        <position position="339"/>
    </location>
</feature>
<evidence type="ECO:0000256" key="8">
    <source>
        <dbReference type="ARBA" id="ARBA00023242"/>
    </source>
</evidence>
<dbReference type="InterPro" id="IPR004971">
    <property type="entry name" value="mRNA_G-N7_MeTrfase_dom"/>
</dbReference>
<keyword evidence="2 10" id="KW-0489">Methyltransferase</keyword>
<evidence type="ECO:0000256" key="3">
    <source>
        <dbReference type="ARBA" id="ARBA00022664"/>
    </source>
</evidence>
<feature type="binding site" evidence="11">
    <location>
        <position position="257"/>
    </location>
    <ligand>
        <name>S-adenosyl-L-methionine</name>
        <dbReference type="ChEBI" id="CHEBI:59789"/>
    </ligand>
</feature>
<dbReference type="PIRSF" id="PIRSF028762">
    <property type="entry name" value="ABD1"/>
    <property type="match status" value="1"/>
</dbReference>
<keyword evidence="6 10" id="KW-0694">RNA-binding</keyword>
<feature type="binding site" evidence="11">
    <location>
        <position position="147"/>
    </location>
    <ligand>
        <name>S-adenosyl-L-methionine</name>
        <dbReference type="ChEBI" id="CHEBI:59789"/>
    </ligand>
</feature>
<feature type="site" description="mRNA cap binding" evidence="12">
    <location>
        <position position="178"/>
    </location>
</feature>
<dbReference type="EMBL" id="KZ288250">
    <property type="protein sequence ID" value="PBC31077.1"/>
    <property type="molecule type" value="Genomic_DNA"/>
</dbReference>
<gene>
    <name evidence="15" type="ORF">APICC_06055</name>
</gene>
<evidence type="ECO:0000313" key="16">
    <source>
        <dbReference type="Proteomes" id="UP000242457"/>
    </source>
</evidence>
<dbReference type="InterPro" id="IPR029063">
    <property type="entry name" value="SAM-dependent_MTases_sf"/>
</dbReference>
<evidence type="ECO:0000313" key="15">
    <source>
        <dbReference type="EMBL" id="PBC31077.1"/>
    </source>
</evidence>
<feature type="binding site" evidence="11">
    <location>
        <position position="229"/>
    </location>
    <ligand>
        <name>S-adenosyl-L-methionine</name>
        <dbReference type="ChEBI" id="CHEBI:59789"/>
    </ligand>
</feature>
<proteinExistence type="inferred from homology"/>
<feature type="site" description="mRNA cap binding" evidence="12">
    <location>
        <position position="430"/>
    </location>
</feature>
<evidence type="ECO:0000256" key="1">
    <source>
        <dbReference type="ARBA" id="ARBA00004123"/>
    </source>
</evidence>
<evidence type="ECO:0000256" key="7">
    <source>
        <dbReference type="ARBA" id="ARBA00023042"/>
    </source>
</evidence>
<organism evidence="15 16">
    <name type="scientific">Apis cerana cerana</name>
    <name type="common">Oriental honeybee</name>
    <dbReference type="NCBI Taxonomy" id="94128"/>
    <lineage>
        <taxon>Eukaryota</taxon>
        <taxon>Metazoa</taxon>
        <taxon>Ecdysozoa</taxon>
        <taxon>Arthropoda</taxon>
        <taxon>Hexapoda</taxon>
        <taxon>Insecta</taxon>
        <taxon>Pterygota</taxon>
        <taxon>Neoptera</taxon>
        <taxon>Endopterygota</taxon>
        <taxon>Hymenoptera</taxon>
        <taxon>Apocrita</taxon>
        <taxon>Aculeata</taxon>
        <taxon>Apoidea</taxon>
        <taxon>Anthophila</taxon>
        <taxon>Apidae</taxon>
        <taxon>Apis</taxon>
    </lineage>
</organism>
<sequence length="441" mass="51359">MSLSCPEEMNETKEKQDKLFSEKNLEEEILKSNSSKSKEFSKKRKRESEADNTSYLETKRSQIRKHSPDPKSSKSEKYIEKNVNINNTSSDLHINNSEKVKESSSKKIHSDNTLLVVEHYNSVENKCAALRDKSRILYMRNFNNWIKSMLIFEYINKTHGRNLKVLDMCCGKGGDLFKWRKMNATHLICTDLAEVTMQHCQDRYKEMLKRNSEEKRCSPIFTAEFITADCTKDHLRKKFKDPSISLDLVSCQFAFHYCFESLEQAECMIKNASECLKPGGHFIGTIPDAYDLVSRWQKCDGDSFGNDIYNVKFFCDKKKPPLFGAKYHFQLEGVVNCPEFLVYLPVFRKLALKFGLNLVLFERFDSFYERMKNEGRALLTKIQALETYPPRNDVSLVGKPEDYQHIKEYNMKSSSIGTLSQSEWEVTSLYAVFVFQKMKTM</sequence>
<dbReference type="AlphaFoldDB" id="A0A2A3EH70"/>
<keyword evidence="3 10" id="KW-0507">mRNA processing</keyword>
<comment type="similarity">
    <text evidence="10">Belongs to the class I-like SAM-binding methyltransferase superfamily. mRNA cap 0 methyltransferase family.</text>
</comment>
<dbReference type="GO" id="GO:0005634">
    <property type="term" value="C:nucleus"/>
    <property type="evidence" value="ECO:0007669"/>
    <property type="project" value="UniProtKB-SubCell"/>
</dbReference>
<evidence type="ECO:0000256" key="4">
    <source>
        <dbReference type="ARBA" id="ARBA00022679"/>
    </source>
</evidence>
<dbReference type="Gene3D" id="3.40.50.150">
    <property type="entry name" value="Vaccinia Virus protein VP39"/>
    <property type="match status" value="1"/>
</dbReference>
<keyword evidence="8 10" id="KW-0539">Nucleus</keyword>
<dbReference type="PANTHER" id="PTHR12189:SF2">
    <property type="entry name" value="MRNA CAP GUANINE-N7 METHYLTRANSFERASE"/>
    <property type="match status" value="1"/>
</dbReference>
<feature type="site" description="mRNA cap binding" evidence="12">
    <location>
        <position position="203"/>
    </location>
</feature>
<dbReference type="InterPro" id="IPR039753">
    <property type="entry name" value="RG7MT1"/>
</dbReference>
<dbReference type="Pfam" id="PF03291">
    <property type="entry name" value="mRNA_G-N7_MeTrfase"/>
    <property type="match status" value="1"/>
</dbReference>
<dbReference type="CDD" id="cd02440">
    <property type="entry name" value="AdoMet_MTases"/>
    <property type="match status" value="1"/>
</dbReference>
<evidence type="ECO:0000256" key="2">
    <source>
        <dbReference type="ARBA" id="ARBA00022603"/>
    </source>
</evidence>
<dbReference type="PANTHER" id="PTHR12189">
    <property type="entry name" value="MRNA GUANINE-7- METHYLTRANSFERASE"/>
    <property type="match status" value="1"/>
</dbReference>
<feature type="compositionally biased region" description="Basic and acidic residues" evidence="13">
    <location>
        <begin position="66"/>
        <end position="78"/>
    </location>
</feature>
<feature type="binding site" evidence="11">
    <location>
        <position position="252"/>
    </location>
    <ligand>
        <name>S-adenosyl-L-methionine</name>
        <dbReference type="ChEBI" id="CHEBI:59789"/>
    </ligand>
</feature>
<dbReference type="Proteomes" id="UP000242457">
    <property type="component" value="Unassembled WGS sequence"/>
</dbReference>
<dbReference type="GO" id="GO:0003723">
    <property type="term" value="F:RNA binding"/>
    <property type="evidence" value="ECO:0007669"/>
    <property type="project" value="UniProtKB-KW"/>
</dbReference>
<evidence type="ECO:0000256" key="11">
    <source>
        <dbReference type="PIRSR" id="PIRSR028762-1"/>
    </source>
</evidence>
<dbReference type="SUPFAM" id="SSF53335">
    <property type="entry name" value="S-adenosyl-L-methionine-dependent methyltransferases"/>
    <property type="match status" value="1"/>
</dbReference>
<evidence type="ECO:0000256" key="5">
    <source>
        <dbReference type="ARBA" id="ARBA00022691"/>
    </source>
</evidence>
<feature type="domain" description="MRNA cap 0 methyltransferase" evidence="14">
    <location>
        <begin position="134"/>
        <end position="438"/>
    </location>
</feature>
<dbReference type="FunFam" id="3.40.50.150:FF:000093">
    <property type="entry name" value="mRNA cap guanine-N7 methyltransferase"/>
    <property type="match status" value="1"/>
</dbReference>
<accession>A0A2A3EH70</accession>
<feature type="compositionally biased region" description="Basic and acidic residues" evidence="13">
    <location>
        <begin position="10"/>
        <end position="40"/>
    </location>
</feature>
<evidence type="ECO:0000256" key="12">
    <source>
        <dbReference type="PIRSR" id="PIRSR028762-2"/>
    </source>
</evidence>
<keyword evidence="4 10" id="KW-0808">Transferase</keyword>
<evidence type="ECO:0000256" key="9">
    <source>
        <dbReference type="ARBA" id="ARBA00044712"/>
    </source>
</evidence>
<keyword evidence="5 10" id="KW-0949">S-adenosyl-L-methionine</keyword>
<dbReference type="EC" id="2.1.1.56" evidence="10"/>
<evidence type="ECO:0000256" key="6">
    <source>
        <dbReference type="ARBA" id="ARBA00022884"/>
    </source>
</evidence>
<name>A0A2A3EH70_APICC</name>
<feature type="site" description="mRNA cap binding" evidence="12">
    <location>
        <position position="172"/>
    </location>
</feature>
<dbReference type="STRING" id="94128.A0A2A3EH70"/>
<protein>
    <recommendedName>
        <fullName evidence="10">mRNA cap guanine-N(7) methyltransferase</fullName>
        <ecNumber evidence="10">2.1.1.56</ecNumber>
    </recommendedName>
    <alternativeName>
        <fullName evidence="10">mRNA (guanine-N(7))-methyltransferase</fullName>
    </alternativeName>
    <alternativeName>
        <fullName evidence="10">mRNA cap methyltransferase</fullName>
    </alternativeName>
</protein>
<reference evidence="15 16" key="1">
    <citation type="submission" date="2014-07" db="EMBL/GenBank/DDBJ databases">
        <title>Genomic and transcriptomic analysis on Apis cerana provide comprehensive insights into honey bee biology.</title>
        <authorList>
            <person name="Diao Q."/>
            <person name="Sun L."/>
            <person name="Zheng H."/>
            <person name="Zheng H."/>
            <person name="Xu S."/>
            <person name="Wang S."/>
            <person name="Zeng Z."/>
            <person name="Hu F."/>
            <person name="Su S."/>
            <person name="Wu J."/>
        </authorList>
    </citation>
    <scope>NUCLEOTIDE SEQUENCE [LARGE SCALE GENOMIC DNA]</scope>
    <source>
        <tissue evidence="15">Pupae without intestine</tissue>
    </source>
</reference>
<comment type="catalytic activity">
    <reaction evidence="9">
        <text>a 5'-end (5'-triphosphoguanosine)-ribonucleoside in mRNA + S-adenosyl-L-methionine = a 5'-end (N(7)-methyl 5'-triphosphoguanosine)-ribonucleoside in mRNA + S-adenosyl-L-homocysteine</text>
        <dbReference type="Rhea" id="RHEA:67008"/>
        <dbReference type="Rhea" id="RHEA-COMP:17166"/>
        <dbReference type="Rhea" id="RHEA-COMP:17167"/>
        <dbReference type="ChEBI" id="CHEBI:57856"/>
        <dbReference type="ChEBI" id="CHEBI:59789"/>
        <dbReference type="ChEBI" id="CHEBI:156461"/>
        <dbReference type="ChEBI" id="CHEBI:167617"/>
        <dbReference type="EC" id="2.1.1.56"/>
    </reaction>
</comment>
<feature type="region of interest" description="Disordered" evidence="13">
    <location>
        <begin position="1"/>
        <end position="78"/>
    </location>
</feature>
<feature type="binding site" evidence="12">
    <location>
        <begin position="143"/>
        <end position="144"/>
    </location>
    <ligand>
        <name>mRNA</name>
        <dbReference type="ChEBI" id="CHEBI:33699"/>
    </ligand>
</feature>
<feature type="binding site" evidence="11">
    <location>
        <position position="169"/>
    </location>
    <ligand>
        <name>S-adenosyl-L-methionine</name>
        <dbReference type="ChEBI" id="CHEBI:59789"/>
    </ligand>
</feature>
<keyword evidence="7 10" id="KW-0506">mRNA capping</keyword>
<evidence type="ECO:0000256" key="10">
    <source>
        <dbReference type="PIRNR" id="PIRNR028762"/>
    </source>
</evidence>
<keyword evidence="16" id="KW-1185">Reference proteome</keyword>
<dbReference type="OrthoDB" id="10248867at2759"/>
<comment type="subcellular location">
    <subcellularLocation>
        <location evidence="1 10">Nucleus</location>
    </subcellularLocation>
</comment>
<dbReference type="InterPro" id="IPR016899">
    <property type="entry name" value="mRNA_G-N7_MeTrfase_euk"/>
</dbReference>
<feature type="binding site" evidence="11">
    <location>
        <position position="191"/>
    </location>
    <ligand>
        <name>S-adenosyl-L-methionine</name>
        <dbReference type="ChEBI" id="CHEBI:59789"/>
    </ligand>
</feature>
<feature type="site" description="mRNA cap binding" evidence="12">
    <location>
        <position position="256"/>
    </location>
</feature>
<dbReference type="PROSITE" id="PS51562">
    <property type="entry name" value="RNA_CAP0_MT"/>
    <property type="match status" value="1"/>
</dbReference>
<dbReference type="GO" id="GO:0004482">
    <property type="term" value="F:mRNA 5'-cap (guanine-N7-)-methyltransferase activity"/>
    <property type="evidence" value="ECO:0007669"/>
    <property type="project" value="UniProtKB-EC"/>
</dbReference>
<evidence type="ECO:0000256" key="13">
    <source>
        <dbReference type="SAM" id="MobiDB-lite"/>
    </source>
</evidence>
<evidence type="ECO:0000259" key="14">
    <source>
        <dbReference type="PROSITE" id="PS51562"/>
    </source>
</evidence>